<dbReference type="EMBL" id="VLNY01000002">
    <property type="protein sequence ID" value="KAA0024157.1"/>
    <property type="molecule type" value="Genomic_DNA"/>
</dbReference>
<dbReference type="PANTHER" id="PTHR19353:SF19">
    <property type="entry name" value="DELTA(5) FATTY ACID DESATURASE C-RELATED"/>
    <property type="match status" value="1"/>
</dbReference>
<dbReference type="GO" id="GO:0016020">
    <property type="term" value="C:membrane"/>
    <property type="evidence" value="ECO:0007669"/>
    <property type="project" value="TreeGrafter"/>
</dbReference>
<gene>
    <name evidence="2" type="ORF">FOY51_06305</name>
</gene>
<comment type="caution">
    <text evidence="2">The sequence shown here is derived from an EMBL/GenBank/DDBJ whole genome shotgun (WGS) entry which is preliminary data.</text>
</comment>
<dbReference type="AlphaFoldDB" id="A0A5A7SHF5"/>
<dbReference type="InterPro" id="IPR005804">
    <property type="entry name" value="FA_desaturase_dom"/>
</dbReference>
<proteinExistence type="predicted"/>
<dbReference type="PANTHER" id="PTHR19353">
    <property type="entry name" value="FATTY ACID DESATURASE 2"/>
    <property type="match status" value="1"/>
</dbReference>
<dbReference type="RefSeq" id="WP_149429318.1">
    <property type="nucleotide sequence ID" value="NZ_VLNY01000002.1"/>
</dbReference>
<dbReference type="OrthoDB" id="9801223at2"/>
<evidence type="ECO:0000313" key="2">
    <source>
        <dbReference type="EMBL" id="KAA0024157.1"/>
    </source>
</evidence>
<dbReference type="Proteomes" id="UP000322244">
    <property type="component" value="Unassembled WGS sequence"/>
</dbReference>
<dbReference type="GO" id="GO:0008610">
    <property type="term" value="P:lipid biosynthetic process"/>
    <property type="evidence" value="ECO:0007669"/>
    <property type="project" value="UniProtKB-ARBA"/>
</dbReference>
<dbReference type="GO" id="GO:0016717">
    <property type="term" value="F:oxidoreductase activity, acting on paired donors, with oxidation of a pair of donors resulting in the reduction of molecular oxygen to two molecules of water"/>
    <property type="evidence" value="ECO:0007669"/>
    <property type="project" value="TreeGrafter"/>
</dbReference>
<evidence type="ECO:0000259" key="1">
    <source>
        <dbReference type="Pfam" id="PF00487"/>
    </source>
</evidence>
<feature type="domain" description="Fatty acid desaturase" evidence="1">
    <location>
        <begin position="73"/>
        <end position="340"/>
    </location>
</feature>
<dbReference type="CDD" id="cd03506">
    <property type="entry name" value="Delta6-FADS-like"/>
    <property type="match status" value="1"/>
</dbReference>
<accession>A0A5A7SHF5</accession>
<sequence length="371" mass="42654">MSNKKLVEDLHLCESDIESLGAELTAIYERVRADLGEKDAQYIYGMIRLQRTLEVVSRLALVLAASRNRWGWFISASALGAAKILENMEVGHNILHGQWDWMNDPEVSSATYEWDFDDPSELWKQSHNLVHHKYTNIMGVDEDFGFGLLRLTPERNWKPIHLGNLPFNLFFTLIFATGVAFRNLQLVAINRGRDVDDTFQGKLNTVQRKIIKLYAKDYVLYPALASRGSFKGWRRAASAVLAANIARNSWVYSLQMGNHWPASVVKFRKSDIEDETRSEWYVRQIVGSANFHSGTFFRIFSGHLTHQIEHHLFPDLPSSRYAEIAPEVQELCQKYDIPYTIDSFPRQWLRVWGLLAKMSLPPAIAPQSINR</sequence>
<name>A0A5A7SHF5_9NOCA</name>
<keyword evidence="3" id="KW-1185">Reference proteome</keyword>
<protein>
    <submittedName>
        <fullName evidence="2">Acyl-CoA desaturase</fullName>
    </submittedName>
</protein>
<dbReference type="InterPro" id="IPR012171">
    <property type="entry name" value="Fatty_acid_desaturase"/>
</dbReference>
<dbReference type="Pfam" id="PF00487">
    <property type="entry name" value="FA_desaturase"/>
    <property type="match status" value="1"/>
</dbReference>
<evidence type="ECO:0000313" key="3">
    <source>
        <dbReference type="Proteomes" id="UP000322244"/>
    </source>
</evidence>
<organism evidence="2 3">
    <name type="scientific">Antrihabitans cavernicola</name>
    <dbReference type="NCBI Taxonomy" id="2495913"/>
    <lineage>
        <taxon>Bacteria</taxon>
        <taxon>Bacillati</taxon>
        <taxon>Actinomycetota</taxon>
        <taxon>Actinomycetes</taxon>
        <taxon>Mycobacteriales</taxon>
        <taxon>Nocardiaceae</taxon>
        <taxon>Antrihabitans</taxon>
    </lineage>
</organism>
<reference evidence="2 3" key="1">
    <citation type="submission" date="2019-07" db="EMBL/GenBank/DDBJ databases">
        <title>Rhodococcus cavernicolus sp. nov., isolated from a cave.</title>
        <authorList>
            <person name="Lee S.D."/>
        </authorList>
    </citation>
    <scope>NUCLEOTIDE SEQUENCE [LARGE SCALE GENOMIC DNA]</scope>
    <source>
        <strain evidence="2 3">C1-24</strain>
    </source>
</reference>